<dbReference type="InterPro" id="IPR006127">
    <property type="entry name" value="ZnuA-like"/>
</dbReference>
<dbReference type="AlphaFoldDB" id="A0A135Z6Q8"/>
<reference evidence="7 8" key="1">
    <citation type="submission" date="2016-02" db="EMBL/GenBank/DDBJ databases">
        <authorList>
            <person name="Wen L."/>
            <person name="He K."/>
            <person name="Yang H."/>
        </authorList>
    </citation>
    <scope>NUCLEOTIDE SEQUENCE [LARGE SCALE GENOMIC DNA]</scope>
    <source>
        <strain evidence="7 8">CMW7778B</strain>
    </source>
</reference>
<feature type="chain" id="PRO_5039274323" evidence="6">
    <location>
        <begin position="30"/>
        <end position="353"/>
    </location>
</feature>
<organism evidence="7 8">
    <name type="scientific">Gardnerella vaginalis</name>
    <dbReference type="NCBI Taxonomy" id="2702"/>
    <lineage>
        <taxon>Bacteria</taxon>
        <taxon>Bacillati</taxon>
        <taxon>Actinomycetota</taxon>
        <taxon>Actinomycetes</taxon>
        <taxon>Bifidobacteriales</taxon>
        <taxon>Bifidobacteriaceae</taxon>
        <taxon>Gardnerella</taxon>
    </lineage>
</organism>
<sequence length="353" mass="38555">MRITVTTLKNTIKTIATYAIALVVGFGVAACGSQAPSTQTKPEEAKSNKPISVVSTLDTWGSLAQEIGGEDVKVVNLLNGSNANVDDAKLSDNDSKTLHSAQVIVVNGAGYDDWATKNLPKKTELVSAASTVGALNGDNPYLWFSRDARSAMANSLYETFSRINPAKRKDFTSRFNKWKDKEKTLDAYLNKFASVHAKYKIASTSPIIFWLLSDINIKDSAPKDYISSIAQGTDPSTQSIGEFSKLLEDRHIDVLINDSQKNKNDNINVINGIAGRSYTSIVNVSELMPSYAKQLDTWIIKILDDIENGTKTSASMRLAIDKQEKPSRLITEKPKPVLPGPVRSNEGQKDPGK</sequence>
<evidence type="ECO:0000256" key="2">
    <source>
        <dbReference type="ARBA" id="ARBA00022448"/>
    </source>
</evidence>
<evidence type="ECO:0000313" key="7">
    <source>
        <dbReference type="EMBL" id="KXI17326.1"/>
    </source>
</evidence>
<dbReference type="GO" id="GO:0030001">
    <property type="term" value="P:metal ion transport"/>
    <property type="evidence" value="ECO:0007669"/>
    <property type="project" value="InterPro"/>
</dbReference>
<feature type="region of interest" description="Disordered" evidence="5">
    <location>
        <begin position="320"/>
        <end position="353"/>
    </location>
</feature>
<evidence type="ECO:0000256" key="4">
    <source>
        <dbReference type="ARBA" id="ARBA00022729"/>
    </source>
</evidence>
<dbReference type="RefSeq" id="WP_075523534.1">
    <property type="nucleotide sequence ID" value="NZ_KQ961862.1"/>
</dbReference>
<evidence type="ECO:0000256" key="5">
    <source>
        <dbReference type="SAM" id="MobiDB-lite"/>
    </source>
</evidence>
<evidence type="ECO:0000256" key="6">
    <source>
        <dbReference type="SAM" id="SignalP"/>
    </source>
</evidence>
<dbReference type="GO" id="GO:0030313">
    <property type="term" value="C:cell envelope"/>
    <property type="evidence" value="ECO:0007669"/>
    <property type="project" value="UniProtKB-SubCell"/>
</dbReference>
<evidence type="ECO:0000256" key="1">
    <source>
        <dbReference type="ARBA" id="ARBA00004196"/>
    </source>
</evidence>
<accession>A0A135Z6Q8</accession>
<dbReference type="Gene3D" id="3.40.50.1980">
    <property type="entry name" value="Nitrogenase molybdenum iron protein domain"/>
    <property type="match status" value="1"/>
</dbReference>
<feature type="compositionally biased region" description="Basic and acidic residues" evidence="5">
    <location>
        <begin position="320"/>
        <end position="335"/>
    </location>
</feature>
<dbReference type="SUPFAM" id="SSF53807">
    <property type="entry name" value="Helical backbone' metal receptor"/>
    <property type="match status" value="1"/>
</dbReference>
<proteinExistence type="predicted"/>
<dbReference type="PROSITE" id="PS51257">
    <property type="entry name" value="PROKAR_LIPOPROTEIN"/>
    <property type="match status" value="1"/>
</dbReference>
<dbReference type="Proteomes" id="UP000070505">
    <property type="component" value="Unassembled WGS sequence"/>
</dbReference>
<dbReference type="PANTHER" id="PTHR42953">
    <property type="entry name" value="HIGH-AFFINITY ZINC UPTAKE SYSTEM PROTEIN ZNUA-RELATED"/>
    <property type="match status" value="1"/>
</dbReference>
<dbReference type="Pfam" id="PF01297">
    <property type="entry name" value="ZnuA"/>
    <property type="match status" value="1"/>
</dbReference>
<evidence type="ECO:0000313" key="8">
    <source>
        <dbReference type="Proteomes" id="UP000070505"/>
    </source>
</evidence>
<evidence type="ECO:0000256" key="3">
    <source>
        <dbReference type="ARBA" id="ARBA00022723"/>
    </source>
</evidence>
<dbReference type="InterPro" id="IPR050492">
    <property type="entry name" value="Bact_metal-bind_prot9"/>
</dbReference>
<dbReference type="GO" id="GO:0046872">
    <property type="term" value="F:metal ion binding"/>
    <property type="evidence" value="ECO:0007669"/>
    <property type="project" value="UniProtKB-KW"/>
</dbReference>
<dbReference type="PATRIC" id="fig|2702.101.peg.662"/>
<keyword evidence="3" id="KW-0479">Metal-binding</keyword>
<comment type="subcellular location">
    <subcellularLocation>
        <location evidence="1">Cell envelope</location>
    </subcellularLocation>
</comment>
<dbReference type="PANTHER" id="PTHR42953:SF1">
    <property type="entry name" value="METAL-BINDING PROTEIN HI_0362-RELATED"/>
    <property type="match status" value="1"/>
</dbReference>
<feature type="signal peptide" evidence="6">
    <location>
        <begin position="1"/>
        <end position="29"/>
    </location>
</feature>
<comment type="caution">
    <text evidence="7">The sequence shown here is derived from an EMBL/GenBank/DDBJ whole genome shotgun (WGS) entry which is preliminary data.</text>
</comment>
<keyword evidence="2" id="KW-0813">Transport</keyword>
<protein>
    <submittedName>
        <fullName evidence="7">ABC transporter, substrate-binding protein</fullName>
    </submittedName>
</protein>
<dbReference type="EMBL" id="LSRC01000026">
    <property type="protein sequence ID" value="KXI17326.1"/>
    <property type="molecule type" value="Genomic_DNA"/>
</dbReference>
<keyword evidence="4 6" id="KW-0732">Signal</keyword>
<gene>
    <name evidence="7" type="ORF">HMPREF3230_00681</name>
</gene>
<name>A0A135Z6Q8_GARVA</name>